<proteinExistence type="predicted"/>
<evidence type="ECO:0000313" key="1">
    <source>
        <dbReference type="EMBL" id="AUX37644.1"/>
    </source>
</evidence>
<dbReference type="RefSeq" id="WP_129580241.1">
    <property type="nucleotide sequence ID" value="NZ_CP012672.1"/>
</dbReference>
<protein>
    <recommendedName>
        <fullName evidence="3">PepSY domain-containing protein</fullName>
    </recommendedName>
</protein>
<organism evidence="1 2">
    <name type="scientific">Sorangium cellulosum</name>
    <name type="common">Polyangium cellulosum</name>
    <dbReference type="NCBI Taxonomy" id="56"/>
    <lineage>
        <taxon>Bacteria</taxon>
        <taxon>Pseudomonadati</taxon>
        <taxon>Myxococcota</taxon>
        <taxon>Polyangia</taxon>
        <taxon>Polyangiales</taxon>
        <taxon>Polyangiaceae</taxon>
        <taxon>Sorangium</taxon>
    </lineage>
</organism>
<reference evidence="1 2" key="1">
    <citation type="submission" date="2015-09" db="EMBL/GenBank/DDBJ databases">
        <title>Sorangium comparison.</title>
        <authorList>
            <person name="Zaburannyi N."/>
            <person name="Bunk B."/>
            <person name="Overmann J."/>
            <person name="Mueller R."/>
        </authorList>
    </citation>
    <scope>NUCLEOTIDE SEQUENCE [LARGE SCALE GENOMIC DNA]</scope>
    <source>
        <strain evidence="1 2">So ce836</strain>
    </source>
</reference>
<dbReference type="Proteomes" id="UP000295497">
    <property type="component" value="Chromosome"/>
</dbReference>
<sequence>MMTKDDAIEMANNFLAREMGPEPKMAGERCELIPVSAHADINRRWRILYRFNLIDSPGSVVDSSLIVIVDPATGEVRAGELNL</sequence>
<dbReference type="AlphaFoldDB" id="A0A4P2R3K8"/>
<accession>A0A4P2R3K8</accession>
<name>A0A4P2R3K8_SORCE</name>
<evidence type="ECO:0008006" key="3">
    <source>
        <dbReference type="Google" id="ProtNLM"/>
    </source>
</evidence>
<gene>
    <name evidence="1" type="ORF">SOCE836_098740</name>
</gene>
<dbReference type="EMBL" id="CP012672">
    <property type="protein sequence ID" value="AUX37644.1"/>
    <property type="molecule type" value="Genomic_DNA"/>
</dbReference>
<evidence type="ECO:0000313" key="2">
    <source>
        <dbReference type="Proteomes" id="UP000295497"/>
    </source>
</evidence>